<protein>
    <submittedName>
        <fullName evidence="1">Uncharacterized protein</fullName>
    </submittedName>
</protein>
<accession>A0ABQ8C030</accession>
<sequence>MMIVSAYVPLWKQKDNTYMPHFSTKRTWILIRQITLHSIWWERNNRRHQATLMVGGSPAKMIDRHIRNWCLTVSATGHQNYEALLQL</sequence>
<proteinExistence type="predicted"/>
<dbReference type="Proteomes" id="UP000824890">
    <property type="component" value="Unassembled WGS sequence"/>
</dbReference>
<name>A0ABQ8C030_BRANA</name>
<organism evidence="1 2">
    <name type="scientific">Brassica napus</name>
    <name type="common">Rape</name>
    <dbReference type="NCBI Taxonomy" id="3708"/>
    <lineage>
        <taxon>Eukaryota</taxon>
        <taxon>Viridiplantae</taxon>
        <taxon>Streptophyta</taxon>
        <taxon>Embryophyta</taxon>
        <taxon>Tracheophyta</taxon>
        <taxon>Spermatophyta</taxon>
        <taxon>Magnoliopsida</taxon>
        <taxon>eudicotyledons</taxon>
        <taxon>Gunneridae</taxon>
        <taxon>Pentapetalae</taxon>
        <taxon>rosids</taxon>
        <taxon>malvids</taxon>
        <taxon>Brassicales</taxon>
        <taxon>Brassicaceae</taxon>
        <taxon>Brassiceae</taxon>
        <taxon>Brassica</taxon>
    </lineage>
</organism>
<evidence type="ECO:0000313" key="1">
    <source>
        <dbReference type="EMBL" id="KAH0910363.1"/>
    </source>
</evidence>
<gene>
    <name evidence="1" type="ORF">HID58_033684</name>
</gene>
<evidence type="ECO:0000313" key="2">
    <source>
        <dbReference type="Proteomes" id="UP000824890"/>
    </source>
</evidence>
<reference evidence="1 2" key="1">
    <citation type="submission" date="2021-05" db="EMBL/GenBank/DDBJ databases">
        <title>Genome Assembly of Synthetic Allotetraploid Brassica napus Reveals Homoeologous Exchanges between Subgenomes.</title>
        <authorList>
            <person name="Davis J.T."/>
        </authorList>
    </citation>
    <scope>NUCLEOTIDE SEQUENCE [LARGE SCALE GENOMIC DNA]</scope>
    <source>
        <strain evidence="2">cv. Da-Ae</strain>
        <tissue evidence="1">Seedling</tissue>
    </source>
</reference>
<comment type="caution">
    <text evidence="1">The sequence shown here is derived from an EMBL/GenBank/DDBJ whole genome shotgun (WGS) entry which is preliminary data.</text>
</comment>
<dbReference type="EMBL" id="JAGKQM010000009">
    <property type="protein sequence ID" value="KAH0910363.1"/>
    <property type="molecule type" value="Genomic_DNA"/>
</dbReference>
<keyword evidence="2" id="KW-1185">Reference proteome</keyword>